<protein>
    <recommendedName>
        <fullName evidence="3">PcfJ-like protein</fullName>
    </recommendedName>
</protein>
<dbReference type="EMBL" id="JABRWO010000003">
    <property type="protein sequence ID" value="MBA2114365.1"/>
    <property type="molecule type" value="Genomic_DNA"/>
</dbReference>
<evidence type="ECO:0008006" key="3">
    <source>
        <dbReference type="Google" id="ProtNLM"/>
    </source>
</evidence>
<dbReference type="Proteomes" id="UP000551616">
    <property type="component" value="Unassembled WGS sequence"/>
</dbReference>
<dbReference type="RefSeq" id="WP_207395812.1">
    <property type="nucleotide sequence ID" value="NZ_JABRWO010000003.1"/>
</dbReference>
<proteinExistence type="predicted"/>
<organism evidence="1 2">
    <name type="scientific">Bremerella alba</name>
    <dbReference type="NCBI Taxonomy" id="980252"/>
    <lineage>
        <taxon>Bacteria</taxon>
        <taxon>Pseudomonadati</taxon>
        <taxon>Planctomycetota</taxon>
        <taxon>Planctomycetia</taxon>
        <taxon>Pirellulales</taxon>
        <taxon>Pirellulaceae</taxon>
        <taxon>Bremerella</taxon>
    </lineage>
</organism>
<reference evidence="1 2" key="1">
    <citation type="submission" date="2020-05" db="EMBL/GenBank/DDBJ databases">
        <title>Bremerella alba sp. nov., a novel planctomycete isolated from the surface of the macroalga Fucus spiralis.</title>
        <authorList>
            <person name="Godinho O."/>
            <person name="Botelho R."/>
            <person name="Albuquerque L."/>
            <person name="Wiegand S."/>
            <person name="Da Costa M.S."/>
            <person name="Lobo-Da-Cunha A."/>
            <person name="Jogler C."/>
            <person name="Lage O.M."/>
        </authorList>
    </citation>
    <scope>NUCLEOTIDE SEQUENCE [LARGE SCALE GENOMIC DNA]</scope>
    <source>
        <strain evidence="1 2">FF15</strain>
    </source>
</reference>
<dbReference type="AlphaFoldDB" id="A0A7V9A6G7"/>
<gene>
    <name evidence="1" type="ORF">HOV93_15220</name>
</gene>
<evidence type="ECO:0000313" key="1">
    <source>
        <dbReference type="EMBL" id="MBA2114365.1"/>
    </source>
</evidence>
<sequence length="404" mass="47513">MSSRKQQMKQYVDEMLVCQQPCARHRRVYWNLIREVRAKSEILSVGFDPAIRKPEHLRVCIRALGYMAKYRTKWIRQPEFWRPEKFLVEPTSNRVALRSLMKHLFERYPVPNFMAFAWMRPHAKRWYHELYLHMAAGRGVRQFKQKPGIALSPTAAKCFLKTPDHLEPGEAMRWAQIRGFSGSKELAAELVRNTILKEPTRDERFWETMIRFLIREKPSYIQHASMLVDFVDEQRFQPAEKVWGRGGGPLPLQPKFSMKGRTLGSLWRHMSNWRQELLLKRPSLAQRNFHWPAIEVQPMVHQDGDVKWIIFELLNDRALMLEGAAMDHCVSDYVEQCADRKSSIWSMRIHLKGCPKRIVTIEVDPERKAIVQAQAKSNEDLSPAANEILRRWATREGLVMSLED</sequence>
<evidence type="ECO:0000313" key="2">
    <source>
        <dbReference type="Proteomes" id="UP000551616"/>
    </source>
</evidence>
<dbReference type="InterPro" id="IPR025586">
    <property type="entry name" value="PcfJ"/>
</dbReference>
<accession>A0A7V9A6G7</accession>
<keyword evidence="2" id="KW-1185">Reference proteome</keyword>
<dbReference type="Pfam" id="PF14284">
    <property type="entry name" value="PcfJ"/>
    <property type="match status" value="1"/>
</dbReference>
<name>A0A7V9A6G7_9BACT</name>
<comment type="caution">
    <text evidence="1">The sequence shown here is derived from an EMBL/GenBank/DDBJ whole genome shotgun (WGS) entry which is preliminary data.</text>
</comment>